<dbReference type="RefSeq" id="WP_386744280.1">
    <property type="nucleotide sequence ID" value="NZ_JBHRYA010000007.1"/>
</dbReference>
<accession>A0ABV7XKZ0</accession>
<keyword evidence="2" id="KW-1185">Reference proteome</keyword>
<protein>
    <submittedName>
        <fullName evidence="1">Uncharacterized protein</fullName>
    </submittedName>
</protein>
<name>A0ABV7XKZ0_9GAMM</name>
<organism evidence="1 2">
    <name type="scientific">Luteimonas soli</name>
    <dbReference type="NCBI Taxonomy" id="1648966"/>
    <lineage>
        <taxon>Bacteria</taxon>
        <taxon>Pseudomonadati</taxon>
        <taxon>Pseudomonadota</taxon>
        <taxon>Gammaproteobacteria</taxon>
        <taxon>Lysobacterales</taxon>
        <taxon>Lysobacteraceae</taxon>
        <taxon>Luteimonas</taxon>
    </lineage>
</organism>
<evidence type="ECO:0000313" key="2">
    <source>
        <dbReference type="Proteomes" id="UP001595705"/>
    </source>
</evidence>
<proteinExistence type="predicted"/>
<comment type="caution">
    <text evidence="1">The sequence shown here is derived from an EMBL/GenBank/DDBJ whole genome shotgun (WGS) entry which is preliminary data.</text>
</comment>
<gene>
    <name evidence="1" type="ORF">ACFONC_11800</name>
</gene>
<evidence type="ECO:0000313" key="1">
    <source>
        <dbReference type="EMBL" id="MFC3716835.1"/>
    </source>
</evidence>
<sequence length="108" mass="11498">MSNATPAAPVEFNGMANQMTQAAVVTLRLAELGIEVIATLCNGRRPVLVVNGMPPNVEVGIKRREPSGMGGHTVVEAAHFHGCQLEYMRPARGPVPERGFKPQVVPNG</sequence>
<dbReference type="Proteomes" id="UP001595705">
    <property type="component" value="Unassembled WGS sequence"/>
</dbReference>
<reference evidence="2" key="1">
    <citation type="journal article" date="2019" name="Int. J. Syst. Evol. Microbiol.">
        <title>The Global Catalogue of Microorganisms (GCM) 10K type strain sequencing project: providing services to taxonomists for standard genome sequencing and annotation.</title>
        <authorList>
            <consortium name="The Broad Institute Genomics Platform"/>
            <consortium name="The Broad Institute Genome Sequencing Center for Infectious Disease"/>
            <person name="Wu L."/>
            <person name="Ma J."/>
        </authorList>
    </citation>
    <scope>NUCLEOTIDE SEQUENCE [LARGE SCALE GENOMIC DNA]</scope>
    <source>
        <strain evidence="2">KCTC 42441</strain>
    </source>
</reference>
<dbReference type="EMBL" id="JBHRYA010000007">
    <property type="protein sequence ID" value="MFC3716835.1"/>
    <property type="molecule type" value="Genomic_DNA"/>
</dbReference>